<protein>
    <submittedName>
        <fullName evidence="10">Outer membrane protein assembly factor BamA</fullName>
    </submittedName>
</protein>
<dbReference type="EMBL" id="JACHEB010000007">
    <property type="protein sequence ID" value="MBB5329528.1"/>
    <property type="molecule type" value="Genomic_DNA"/>
</dbReference>
<keyword evidence="4" id="KW-0472">Membrane</keyword>
<feature type="chain" id="PRO_5040790041" evidence="7">
    <location>
        <begin position="23"/>
        <end position="1077"/>
    </location>
</feature>
<evidence type="ECO:0000259" key="9">
    <source>
        <dbReference type="Pfam" id="PF07244"/>
    </source>
</evidence>
<evidence type="ECO:0000256" key="4">
    <source>
        <dbReference type="ARBA" id="ARBA00023136"/>
    </source>
</evidence>
<dbReference type="Gene3D" id="2.40.160.50">
    <property type="entry name" value="membrane protein fhac: a member of the omp85/tpsb transporter family"/>
    <property type="match status" value="1"/>
</dbReference>
<dbReference type="AlphaFoldDB" id="A0A9X0U4N6"/>
<evidence type="ECO:0000313" key="11">
    <source>
        <dbReference type="Proteomes" id="UP000535182"/>
    </source>
</evidence>
<gene>
    <name evidence="10" type="ORF">HDF14_003150</name>
</gene>
<keyword evidence="3" id="KW-0812">Transmembrane</keyword>
<feature type="signal peptide" evidence="7">
    <location>
        <begin position="1"/>
        <end position="22"/>
    </location>
</feature>
<dbReference type="Pfam" id="PF01103">
    <property type="entry name" value="Omp85"/>
    <property type="match status" value="1"/>
</dbReference>
<name>A0A9X0U4N6_9BACT</name>
<feature type="domain" description="Bacterial surface antigen (D15)" evidence="8">
    <location>
        <begin position="706"/>
        <end position="1077"/>
    </location>
</feature>
<feature type="domain" description="POTRA" evidence="9">
    <location>
        <begin position="320"/>
        <end position="392"/>
    </location>
</feature>
<evidence type="ECO:0000313" key="10">
    <source>
        <dbReference type="EMBL" id="MBB5329528.1"/>
    </source>
</evidence>
<organism evidence="10 11">
    <name type="scientific">Tunturiibacter gelidiferens</name>
    <dbReference type="NCBI Taxonomy" id="3069689"/>
    <lineage>
        <taxon>Bacteria</taxon>
        <taxon>Pseudomonadati</taxon>
        <taxon>Acidobacteriota</taxon>
        <taxon>Terriglobia</taxon>
        <taxon>Terriglobales</taxon>
        <taxon>Acidobacteriaceae</taxon>
        <taxon>Tunturiibacter</taxon>
    </lineage>
</organism>
<evidence type="ECO:0000256" key="7">
    <source>
        <dbReference type="SAM" id="SignalP"/>
    </source>
</evidence>
<dbReference type="RefSeq" id="WP_260698301.1">
    <property type="nucleotide sequence ID" value="NZ_JACHEB010000007.1"/>
</dbReference>
<feature type="region of interest" description="Disordered" evidence="6">
    <location>
        <begin position="28"/>
        <end position="68"/>
    </location>
</feature>
<feature type="domain" description="POTRA" evidence="9">
    <location>
        <begin position="491"/>
        <end position="569"/>
    </location>
</feature>
<dbReference type="Gene3D" id="3.10.20.310">
    <property type="entry name" value="membrane protein fhac"/>
    <property type="match status" value="6"/>
</dbReference>
<keyword evidence="5" id="KW-0175">Coiled coil</keyword>
<dbReference type="PANTHER" id="PTHR12815">
    <property type="entry name" value="SORTING AND ASSEMBLY MACHINERY SAMM50 PROTEIN FAMILY MEMBER"/>
    <property type="match status" value="1"/>
</dbReference>
<accession>A0A9X0U4N6</accession>
<evidence type="ECO:0000256" key="6">
    <source>
        <dbReference type="SAM" id="MobiDB-lite"/>
    </source>
</evidence>
<comment type="caution">
    <text evidence="10">The sequence shown here is derived from an EMBL/GenBank/DDBJ whole genome shotgun (WGS) entry which is preliminary data.</text>
</comment>
<dbReference type="GO" id="GO:0019867">
    <property type="term" value="C:outer membrane"/>
    <property type="evidence" value="ECO:0007669"/>
    <property type="project" value="InterPro"/>
</dbReference>
<dbReference type="Proteomes" id="UP000535182">
    <property type="component" value="Unassembled WGS sequence"/>
</dbReference>
<comment type="subcellular location">
    <subcellularLocation>
        <location evidence="1">Membrane</location>
    </subcellularLocation>
</comment>
<dbReference type="PANTHER" id="PTHR12815:SF18">
    <property type="entry name" value="SORTING AND ASSEMBLY MACHINERY COMPONENT 50 HOMOLOG"/>
    <property type="match status" value="1"/>
</dbReference>
<keyword evidence="2" id="KW-1134">Transmembrane beta strand</keyword>
<evidence type="ECO:0000259" key="8">
    <source>
        <dbReference type="Pfam" id="PF01103"/>
    </source>
</evidence>
<proteinExistence type="predicted"/>
<reference evidence="10 11" key="1">
    <citation type="submission" date="2020-08" db="EMBL/GenBank/DDBJ databases">
        <title>Genomic Encyclopedia of Type Strains, Phase IV (KMG-V): Genome sequencing to study the core and pangenomes of soil and plant-associated prokaryotes.</title>
        <authorList>
            <person name="Whitman W."/>
        </authorList>
    </citation>
    <scope>NUCLEOTIDE SEQUENCE [LARGE SCALE GENOMIC DNA]</scope>
    <source>
        <strain evidence="10 11">X5P2</strain>
    </source>
</reference>
<dbReference type="InterPro" id="IPR000184">
    <property type="entry name" value="Bac_surfAg_D15"/>
</dbReference>
<evidence type="ECO:0000256" key="1">
    <source>
        <dbReference type="ARBA" id="ARBA00004370"/>
    </source>
</evidence>
<feature type="domain" description="POTRA" evidence="9">
    <location>
        <begin position="237"/>
        <end position="312"/>
    </location>
</feature>
<feature type="domain" description="POTRA" evidence="9">
    <location>
        <begin position="154"/>
        <end position="231"/>
    </location>
</feature>
<evidence type="ECO:0000256" key="3">
    <source>
        <dbReference type="ARBA" id="ARBA00022692"/>
    </source>
</evidence>
<keyword evidence="11" id="KW-1185">Reference proteome</keyword>
<feature type="compositionally biased region" description="Polar residues" evidence="6">
    <location>
        <begin position="28"/>
        <end position="40"/>
    </location>
</feature>
<dbReference type="InterPro" id="IPR010827">
    <property type="entry name" value="BamA/TamA_POTRA"/>
</dbReference>
<feature type="domain" description="POTRA" evidence="9">
    <location>
        <begin position="397"/>
        <end position="487"/>
    </location>
</feature>
<dbReference type="InterPro" id="IPR039910">
    <property type="entry name" value="D15-like"/>
</dbReference>
<dbReference type="Pfam" id="PF07244">
    <property type="entry name" value="POTRA"/>
    <property type="match status" value="5"/>
</dbReference>
<evidence type="ECO:0000256" key="5">
    <source>
        <dbReference type="SAM" id="Coils"/>
    </source>
</evidence>
<keyword evidence="7" id="KW-0732">Signal</keyword>
<feature type="coiled-coil region" evidence="5">
    <location>
        <begin position="279"/>
        <end position="306"/>
    </location>
</feature>
<evidence type="ECO:0000256" key="2">
    <source>
        <dbReference type="ARBA" id="ARBA00022452"/>
    </source>
</evidence>
<sequence length="1077" mass="117477">MRCGCGAAAAVWLGLWVMVGVAAGQEVPQTPTPSGSQSATPGLAGTGATPAQGQQTKPVEEKKTDTSQDAGLTTSVWQWKGLIVEKILFEGVTFDATDTLPKELPQKVGQPLDPDEVRASLRRLFVSGRYRDIAVRGVRQGDHVTLIFAGVARYYVGRVTITGVKSDRLAPLLEFATKLSPGTAFTDSQIPAGTEGIKEILQQQGYYEPTVSVKSETDEVGHQINVTYTVSIGLQARVGQVKLVGDDTGLTPEEFQKQSKLKENSKVRRDSTSNALDRLRKLYQKKDRLEATVSLQKQTYDNVRDKVDYEFHANQGPQVKVSVEGAKISTGRLHLLVPIFEEGTIDNDLLNEGVFNIRDYEQQQGFFDAKVAVRVVGNATTTEQVVFTVERGVKHKVVAVNLKGNKYFTDDLLHERMRVQKSNAYQRSGRYSPALVSGDVSAIQALYRANGFDDAKITTDVKDVTVGKDGKPLKAGEIGVTFTIVEGPQQKFGTVDLVGVDASRLQDVRGLMNAQQGQPFSLVTLSGDRDTVLQYYLAHGFDQVKVEIKQTKEAAGTDKTDVALDVTEGQQVFVNRVLLSGVEKTKPSVVAQQILVHAGDPLDQTALLQTQRNLYNIALFNEVVAAVQNPAGDAPQKNVVLQVTEAKRWNVTYGFGFEAQTGTPQPGTISEASCIQLGLTYPCNQLSPEGKPGVSPRVSLDVSRINLRGTEDSLTLHTSYGLLEQVAILTLQNPHLYGSKNFSAALSGGYSNVQDITTFAASTLQGDFRITEKWRRTHTFIYDFLYRRVKVDPNSLQVSADLIPLLSQPVRVGGPGVTWFHDTRSPGPLDAVKGEYSTIQGFVASSKFGSQTDFWKLDGTNSTYYQFGKLKYVLARSTRIGYERASGINPNAGSDACVGVLLTTNPSCNSIPLPERLYAGGANSHRGFPINGAGPRDLQTGFPVGGSAAFVNSLELRLPAQTLPLVGNSVNFVIFHDMGNVFQEANEMFPSFTRFHQPNKETCANVSGSIGTCDFNYFSHAVGLGARYKTPVGPVRVDFSYNLNPPVYPVIYDFNNNPPHEGQASHFNFFFSIGESF</sequence>